<dbReference type="PROSITE" id="PS00079">
    <property type="entry name" value="MULTICOPPER_OXIDASE1"/>
    <property type="match status" value="1"/>
</dbReference>
<feature type="domain" description="Plastocyanin-like" evidence="4">
    <location>
        <begin position="359"/>
        <end position="473"/>
    </location>
</feature>
<dbReference type="InterPro" id="IPR045087">
    <property type="entry name" value="Cu-oxidase_fam"/>
</dbReference>
<dbReference type="InterPro" id="IPR033138">
    <property type="entry name" value="Cu_oxidase_CS"/>
</dbReference>
<evidence type="ECO:0000256" key="1">
    <source>
        <dbReference type="ARBA" id="ARBA00022723"/>
    </source>
</evidence>
<keyword evidence="2" id="KW-0560">Oxidoreductase</keyword>
<protein>
    <submittedName>
        <fullName evidence="6">Oxidoreductase</fullName>
    </submittedName>
</protein>
<dbReference type="AlphaFoldDB" id="A0A2A5C9U3"/>
<sequence>MPKSRLFLLFSLILLASCSREPLTALDVEQPEGWDDDLALTIPEDLNPDPNILEIELEAQIVDIEIIDGLTTPVWTYGGTLPGPLIKAKVGDTVIIHFKNSLPDSTTIHWHGLRVPNQMDGVPGVTQPPIEPGGEFRYEFTVNDAGTYWYHPHVNSAAQVGWGMYGPIVIEDPNDPEEFGDELILVMSDMSLNVRDGSFLAENAGGDFTNLFGKEGTVVLVNGKIRPTLKVRQGKQQRWRVINASRSRYIPIRLRDHTFTILGGDNGLAERSREAGRVVISPSERADVVFTPMHEPGTTQTFRWIPFNRGFGTVYRRASVPMIDIVTVMDEAVIPEEIPEQLRIIEPIDISNAIETDLEMTIAQDTSNKIEMGFNGIPYWSMKPLEARVGETHVWNLINNSDFNHPFHLHGYFFQVLDESRIPEWKDTIDVPVGETVRIAVHFEGRPGMWMYHCHILDHAEAGMMGQLWVGPADSTDPAPEQDLSVLIDVMVKEE</sequence>
<proteinExistence type="predicted"/>
<dbReference type="PROSITE" id="PS51257">
    <property type="entry name" value="PROKAR_LIPOPROTEIN"/>
    <property type="match status" value="1"/>
</dbReference>
<dbReference type="CDD" id="cd13861">
    <property type="entry name" value="CuRO_1_CumA_like"/>
    <property type="match status" value="1"/>
</dbReference>
<organism evidence="6 7">
    <name type="scientific">SAR86 cluster bacterium</name>
    <dbReference type="NCBI Taxonomy" id="2030880"/>
    <lineage>
        <taxon>Bacteria</taxon>
        <taxon>Pseudomonadati</taxon>
        <taxon>Pseudomonadota</taxon>
        <taxon>Gammaproteobacteria</taxon>
        <taxon>SAR86 cluster</taxon>
    </lineage>
</organism>
<dbReference type="Gene3D" id="2.60.40.420">
    <property type="entry name" value="Cupredoxins - blue copper proteins"/>
    <property type="match status" value="3"/>
</dbReference>
<accession>A0A2A5C9U3</accession>
<gene>
    <name evidence="6" type="ORF">COA71_10195</name>
</gene>
<evidence type="ECO:0000313" key="7">
    <source>
        <dbReference type="Proteomes" id="UP000228987"/>
    </source>
</evidence>
<evidence type="ECO:0000256" key="2">
    <source>
        <dbReference type="ARBA" id="ARBA00023002"/>
    </source>
</evidence>
<dbReference type="Proteomes" id="UP000228987">
    <property type="component" value="Unassembled WGS sequence"/>
</dbReference>
<evidence type="ECO:0000313" key="6">
    <source>
        <dbReference type="EMBL" id="PCJ40607.1"/>
    </source>
</evidence>
<dbReference type="PANTHER" id="PTHR11709">
    <property type="entry name" value="MULTI-COPPER OXIDASE"/>
    <property type="match status" value="1"/>
</dbReference>
<dbReference type="Pfam" id="PF07731">
    <property type="entry name" value="Cu-oxidase_2"/>
    <property type="match status" value="1"/>
</dbReference>
<dbReference type="EMBL" id="NVWI01000008">
    <property type="protein sequence ID" value="PCJ40607.1"/>
    <property type="molecule type" value="Genomic_DNA"/>
</dbReference>
<dbReference type="PANTHER" id="PTHR11709:SF2">
    <property type="entry name" value="MULTICOPPER OXIDASE LPR1"/>
    <property type="match status" value="1"/>
</dbReference>
<feature type="domain" description="Plastocyanin-like" evidence="3">
    <location>
        <begin position="217"/>
        <end position="297"/>
    </location>
</feature>
<dbReference type="SUPFAM" id="SSF49503">
    <property type="entry name" value="Cupredoxins"/>
    <property type="match status" value="3"/>
</dbReference>
<evidence type="ECO:0000259" key="5">
    <source>
        <dbReference type="Pfam" id="PF07732"/>
    </source>
</evidence>
<comment type="caution">
    <text evidence="6">The sequence shown here is derived from an EMBL/GenBank/DDBJ whole genome shotgun (WGS) entry which is preliminary data.</text>
</comment>
<evidence type="ECO:0000259" key="3">
    <source>
        <dbReference type="Pfam" id="PF00394"/>
    </source>
</evidence>
<dbReference type="InterPro" id="IPR001117">
    <property type="entry name" value="Cu-oxidase_2nd"/>
</dbReference>
<dbReference type="Pfam" id="PF00394">
    <property type="entry name" value="Cu-oxidase"/>
    <property type="match status" value="1"/>
</dbReference>
<name>A0A2A5C9U3_9GAMM</name>
<dbReference type="InterPro" id="IPR011706">
    <property type="entry name" value="Cu-oxidase_C"/>
</dbReference>
<dbReference type="PROSITE" id="PS00080">
    <property type="entry name" value="MULTICOPPER_OXIDASE2"/>
    <property type="match status" value="1"/>
</dbReference>
<dbReference type="GO" id="GO:0030288">
    <property type="term" value="C:outer membrane-bounded periplasmic space"/>
    <property type="evidence" value="ECO:0007669"/>
    <property type="project" value="TreeGrafter"/>
</dbReference>
<evidence type="ECO:0000259" key="4">
    <source>
        <dbReference type="Pfam" id="PF07731"/>
    </source>
</evidence>
<dbReference type="InterPro" id="IPR002355">
    <property type="entry name" value="Cu_oxidase_Cu_BS"/>
</dbReference>
<feature type="domain" description="Plastocyanin-like" evidence="5">
    <location>
        <begin position="63"/>
        <end position="174"/>
    </location>
</feature>
<dbReference type="InterPro" id="IPR008972">
    <property type="entry name" value="Cupredoxin"/>
</dbReference>
<dbReference type="Pfam" id="PF07732">
    <property type="entry name" value="Cu-oxidase_3"/>
    <property type="match status" value="1"/>
</dbReference>
<dbReference type="GO" id="GO:0005507">
    <property type="term" value="F:copper ion binding"/>
    <property type="evidence" value="ECO:0007669"/>
    <property type="project" value="InterPro"/>
</dbReference>
<dbReference type="GO" id="GO:0016491">
    <property type="term" value="F:oxidoreductase activity"/>
    <property type="evidence" value="ECO:0007669"/>
    <property type="project" value="UniProtKB-KW"/>
</dbReference>
<dbReference type="InterPro" id="IPR011707">
    <property type="entry name" value="Cu-oxidase-like_N"/>
</dbReference>
<keyword evidence="1" id="KW-0479">Metal-binding</keyword>
<reference evidence="7" key="1">
    <citation type="submission" date="2017-08" db="EMBL/GenBank/DDBJ databases">
        <title>A dynamic microbial community with high functional redundancy inhabits the cold, oxic subseafloor aquifer.</title>
        <authorList>
            <person name="Tully B.J."/>
            <person name="Wheat C.G."/>
            <person name="Glazer B.T."/>
            <person name="Huber J.A."/>
        </authorList>
    </citation>
    <scope>NUCLEOTIDE SEQUENCE [LARGE SCALE GENOMIC DNA]</scope>
</reference>